<evidence type="ECO:0000313" key="1">
    <source>
        <dbReference type="Proteomes" id="UP000515135"/>
    </source>
</evidence>
<gene>
    <name evidence="2" type="primary">LOC109471465</name>
</gene>
<keyword evidence="1" id="KW-1185">Reference proteome</keyword>
<dbReference type="GeneID" id="109471465"/>
<evidence type="ECO:0000313" key="2">
    <source>
        <dbReference type="RefSeq" id="XP_019626354.1"/>
    </source>
</evidence>
<accession>A0A6P4YX82</accession>
<dbReference type="RefSeq" id="XP_019626354.1">
    <property type="nucleotide sequence ID" value="XM_019770795.1"/>
</dbReference>
<dbReference type="KEGG" id="bbel:109471465"/>
<reference evidence="2" key="1">
    <citation type="submission" date="2025-08" db="UniProtKB">
        <authorList>
            <consortium name="RefSeq"/>
        </authorList>
    </citation>
    <scope>IDENTIFICATION</scope>
    <source>
        <tissue evidence="2">Gonad</tissue>
    </source>
</reference>
<dbReference type="AlphaFoldDB" id="A0A6P4YX82"/>
<sequence length="499" mass="55488">MPLVYKRHRGNCKFFISSRNKDKARRVGRCSRSVKKPQKMAIPRAVMERFLASNFEGDYKPVPLNHQGKYRLLTVMAEDRCVLRRWRKSPKLRPVGPLERYFVSAVFNDKLKKLIHEQGGYHGQGEHVGSHGFKGEVEVDSVVDGISDSASASSFSRQESDELDGTGAGIHKEVVIPPMKLGRVWQTWIEEEDLADSIRNVRTSLTDKDKRLYLIHDLFHSQCFKLLDQYETSMGINGGVSGFSKLFSATAKASKESKSATILERTTEAPIAFGCVRVKVQEDGSLKVVGTSSVTTIVDPTRGPILRPRGGDRGMVRHMELGRLGSDSPSPPASDDEDCPQVQGFVRRKDVQSLGTRQDPTLLDTFSRLQALAPVLLEAQTPEDLVPLVEILDIAHSGEIPATELEMVLSSDQRLLLAECGIRVADREGKECALYFTTNSEPDFPQTVAKIEKYGELLEDIVEEGEKVLLVLKDVLRGMEVQQLTEGVDNMGVHQSTAQ</sequence>
<proteinExistence type="predicted"/>
<protein>
    <submittedName>
        <fullName evidence="2">Uncharacterized protein LOC109471465 isoform X1</fullName>
    </submittedName>
</protein>
<dbReference type="Proteomes" id="UP000515135">
    <property type="component" value="Unplaced"/>
</dbReference>
<organism evidence="1 2">
    <name type="scientific">Branchiostoma belcheri</name>
    <name type="common">Amphioxus</name>
    <dbReference type="NCBI Taxonomy" id="7741"/>
    <lineage>
        <taxon>Eukaryota</taxon>
        <taxon>Metazoa</taxon>
        <taxon>Chordata</taxon>
        <taxon>Cephalochordata</taxon>
        <taxon>Leptocardii</taxon>
        <taxon>Amphioxiformes</taxon>
        <taxon>Branchiostomatidae</taxon>
        <taxon>Branchiostoma</taxon>
    </lineage>
</organism>
<name>A0A6P4YX82_BRABE</name>
<dbReference type="OrthoDB" id="10032921at2759"/>